<keyword evidence="2" id="KW-1185">Reference proteome</keyword>
<gene>
    <name evidence="1" type="ORF">EDD38_7472</name>
</gene>
<sequence>MSHRPYPNLQRALHQAGRHRAAHPAHPVVPALAALGASVRDALANAADAVHGFKSLGFNAAQLFAVSTPAGRAALERAIALEDYRLAAGALGIPRRRANEILTAVQGPAAGSTPTVDELSEARRQMTREATGDGFRYSGIADLITGDVAVPLAEVYLCEDAVRYFGPGLDGVEHLLADRHSWSGTATASQHGANLLLHTDSPLTLRLADGREAQARVHSARPDPPNGTFRITLTRIGRPPQHTGTTPQR</sequence>
<dbReference type="Proteomes" id="UP000266906">
    <property type="component" value="Unassembled WGS sequence"/>
</dbReference>
<organism evidence="1 2">
    <name type="scientific">Kitasatospora cineracea</name>
    <dbReference type="NCBI Taxonomy" id="88074"/>
    <lineage>
        <taxon>Bacteria</taxon>
        <taxon>Bacillati</taxon>
        <taxon>Actinomycetota</taxon>
        <taxon>Actinomycetes</taxon>
        <taxon>Kitasatosporales</taxon>
        <taxon>Streptomycetaceae</taxon>
        <taxon>Kitasatospora</taxon>
    </lineage>
</organism>
<evidence type="ECO:0000313" key="1">
    <source>
        <dbReference type="EMBL" id="RPE27327.1"/>
    </source>
</evidence>
<protein>
    <submittedName>
        <fullName evidence="1">Uncharacterized protein</fullName>
    </submittedName>
</protein>
<evidence type="ECO:0000313" key="2">
    <source>
        <dbReference type="Proteomes" id="UP000266906"/>
    </source>
</evidence>
<proteinExistence type="predicted"/>
<comment type="caution">
    <text evidence="1">The sequence shown here is derived from an EMBL/GenBank/DDBJ whole genome shotgun (WGS) entry which is preliminary data.</text>
</comment>
<name>A0A3N4RG07_9ACTN</name>
<reference evidence="1 2" key="1">
    <citation type="submission" date="2018-11" db="EMBL/GenBank/DDBJ databases">
        <title>Sequencing the genomes of 1000 actinobacteria strains.</title>
        <authorList>
            <person name="Klenk H.-P."/>
        </authorList>
    </citation>
    <scope>NUCLEOTIDE SEQUENCE [LARGE SCALE GENOMIC DNA]</scope>
    <source>
        <strain evidence="1 2">DSM 44781</strain>
    </source>
</reference>
<dbReference type="AlphaFoldDB" id="A0A3N4RG07"/>
<accession>A0A3N4RG07</accession>
<dbReference type="RefSeq" id="WP_123821676.1">
    <property type="nucleotide sequence ID" value="NZ_RKQG01000004.1"/>
</dbReference>
<dbReference type="EMBL" id="RKQG01000004">
    <property type="protein sequence ID" value="RPE27327.1"/>
    <property type="molecule type" value="Genomic_DNA"/>
</dbReference>